<name>A0A0W7YS64_9BURK</name>
<sequence>MTQQLAPFADVEALINQGVAQMLSNATATWNGGAPFGVMLDREADTGFMPEVVTADRYAVSMCVANAPGIAEGSTGLCVNGRPVRVSGAVIPDASGWATFPIVFEGATDAGA</sequence>
<protein>
    <submittedName>
        <fullName evidence="1">Uncharacterized protein</fullName>
    </submittedName>
</protein>
<keyword evidence="2" id="KW-1185">Reference proteome</keyword>
<dbReference type="Proteomes" id="UP000053300">
    <property type="component" value="Unassembled WGS sequence"/>
</dbReference>
<reference evidence="1 2" key="1">
    <citation type="submission" date="2015-12" db="EMBL/GenBank/DDBJ databases">
        <title>Complete genome sequence of a multi-drug resistant strain Acidovorax sp. 12322-1.</title>
        <authorList>
            <person name="Ming D."/>
            <person name="Wang M."/>
            <person name="Hu S."/>
            <person name="Zhou Y."/>
            <person name="Jiang T."/>
        </authorList>
    </citation>
    <scope>NUCLEOTIDE SEQUENCE [LARGE SCALE GENOMIC DNA]</scope>
    <source>
        <strain evidence="1 2">12322-1</strain>
    </source>
</reference>
<organism evidence="1 2">
    <name type="scientific">Comamonas kerstersii</name>
    <dbReference type="NCBI Taxonomy" id="225992"/>
    <lineage>
        <taxon>Bacteria</taxon>
        <taxon>Pseudomonadati</taxon>
        <taxon>Pseudomonadota</taxon>
        <taxon>Betaproteobacteria</taxon>
        <taxon>Burkholderiales</taxon>
        <taxon>Comamonadaceae</taxon>
        <taxon>Comamonas</taxon>
    </lineage>
</organism>
<accession>A0A0W7YS64</accession>
<dbReference type="AlphaFoldDB" id="A0A0W7YS64"/>
<accession>A0A1V3TGW1</accession>
<gene>
    <name evidence="1" type="ORF">AS359_04255</name>
</gene>
<evidence type="ECO:0000313" key="1">
    <source>
        <dbReference type="EMBL" id="KUF37931.1"/>
    </source>
</evidence>
<comment type="caution">
    <text evidence="1">The sequence shown here is derived from an EMBL/GenBank/DDBJ whole genome shotgun (WGS) entry which is preliminary data.</text>
</comment>
<proteinExistence type="predicted"/>
<dbReference type="EMBL" id="LPXH01000041">
    <property type="protein sequence ID" value="KUF37931.1"/>
    <property type="molecule type" value="Genomic_DNA"/>
</dbReference>
<evidence type="ECO:0000313" key="2">
    <source>
        <dbReference type="Proteomes" id="UP000053300"/>
    </source>
</evidence>
<dbReference type="STRING" id="225992.B5M06_13520"/>
<dbReference type="RefSeq" id="WP_058880554.1">
    <property type="nucleotide sequence ID" value="NZ_CAUCIF010000010.1"/>
</dbReference>